<organism evidence="1 2">
    <name type="scientific">Datura stramonium</name>
    <name type="common">Jimsonweed</name>
    <name type="synonym">Common thornapple</name>
    <dbReference type="NCBI Taxonomy" id="4076"/>
    <lineage>
        <taxon>Eukaryota</taxon>
        <taxon>Viridiplantae</taxon>
        <taxon>Streptophyta</taxon>
        <taxon>Embryophyta</taxon>
        <taxon>Tracheophyta</taxon>
        <taxon>Spermatophyta</taxon>
        <taxon>Magnoliopsida</taxon>
        <taxon>eudicotyledons</taxon>
        <taxon>Gunneridae</taxon>
        <taxon>Pentapetalae</taxon>
        <taxon>asterids</taxon>
        <taxon>lamiids</taxon>
        <taxon>Solanales</taxon>
        <taxon>Solanaceae</taxon>
        <taxon>Solanoideae</taxon>
        <taxon>Datureae</taxon>
        <taxon>Datura</taxon>
    </lineage>
</organism>
<gene>
    <name evidence="1" type="ORF">HAX54_002249</name>
</gene>
<comment type="caution">
    <text evidence="1">The sequence shown here is derived from an EMBL/GenBank/DDBJ whole genome shotgun (WGS) entry which is preliminary data.</text>
</comment>
<dbReference type="Proteomes" id="UP000823775">
    <property type="component" value="Unassembled WGS sequence"/>
</dbReference>
<dbReference type="EMBL" id="JACEIK010001101">
    <property type="protein sequence ID" value="MCD7465967.1"/>
    <property type="molecule type" value="Genomic_DNA"/>
</dbReference>
<protein>
    <submittedName>
        <fullName evidence="1">Uncharacterized protein</fullName>
    </submittedName>
</protein>
<evidence type="ECO:0000313" key="1">
    <source>
        <dbReference type="EMBL" id="MCD7465967.1"/>
    </source>
</evidence>
<evidence type="ECO:0000313" key="2">
    <source>
        <dbReference type="Proteomes" id="UP000823775"/>
    </source>
</evidence>
<name>A0ABS8T3K9_DATST</name>
<accession>A0ABS8T3K9</accession>
<sequence>MHWHIGATSRTSQQYIDALPCTWCQASSVAACTKRLQQWHKARCEVPLLLRVGRRDMGQHLRVSRRDVGQLLRVDRGYAGQLLHSGMGNTARVFTRPKLISYFN</sequence>
<keyword evidence="2" id="KW-1185">Reference proteome</keyword>
<reference evidence="1 2" key="1">
    <citation type="journal article" date="2021" name="BMC Genomics">
        <title>Datura genome reveals duplications of psychoactive alkaloid biosynthetic genes and high mutation rate following tissue culture.</title>
        <authorList>
            <person name="Rajewski A."/>
            <person name="Carter-House D."/>
            <person name="Stajich J."/>
            <person name="Litt A."/>
        </authorList>
    </citation>
    <scope>NUCLEOTIDE SEQUENCE [LARGE SCALE GENOMIC DNA]</scope>
    <source>
        <strain evidence="1">AR-01</strain>
    </source>
</reference>
<proteinExistence type="predicted"/>